<dbReference type="OrthoDB" id="5984340at2"/>
<name>N1W2N3_9LEPT</name>
<sequence length="316" mass="36723">MNKFAYSLFPLFLFVLQTNCSLKENKTAYVNADGGLILREKPTKNSNKILLIPNNSKISIIDSPTTPDQINNKSGNWIKAKYLNNVGYLFDAYLSFEQSAVEQKLCPNSEYVIENLKSSNLLKNKEKIKTINIENAVYSEFINSKSNNYLIAEVKNKYYTSVRKNEKIFGIYNEFNNLFISSWDDTEGDFIDSGYNLNFILNNKPNYLKFHPINKSPLCYYSVVAAYAYPKVENRFLNQKIFSRVSYPECNFENPPDNLSPENSIEIIPKKFKRESILIINFESNMISFEEFCDKEKNDEIMKLWENAKSLNIKEL</sequence>
<gene>
    <name evidence="1" type="ORF">LEP1GSC203_0426</name>
</gene>
<comment type="caution">
    <text evidence="1">The sequence shown here is derived from an EMBL/GenBank/DDBJ whole genome shotgun (WGS) entry which is preliminary data.</text>
</comment>
<dbReference type="Proteomes" id="UP000012371">
    <property type="component" value="Unassembled WGS sequence"/>
</dbReference>
<evidence type="ECO:0000313" key="2">
    <source>
        <dbReference type="Proteomes" id="UP000012371"/>
    </source>
</evidence>
<dbReference type="AlphaFoldDB" id="N1W2N3"/>
<dbReference type="STRING" id="1257025.LEP1GSC203_0426"/>
<organism evidence="1 2">
    <name type="scientific">Leptospira terpstrae serovar Hualin str. LT 11-33 = ATCC 700639</name>
    <dbReference type="NCBI Taxonomy" id="1257025"/>
    <lineage>
        <taxon>Bacteria</taxon>
        <taxon>Pseudomonadati</taxon>
        <taxon>Spirochaetota</taxon>
        <taxon>Spirochaetia</taxon>
        <taxon>Leptospirales</taxon>
        <taxon>Leptospiraceae</taxon>
        <taxon>Leptospira</taxon>
    </lineage>
</organism>
<dbReference type="Gene3D" id="2.30.30.40">
    <property type="entry name" value="SH3 Domains"/>
    <property type="match status" value="1"/>
</dbReference>
<protein>
    <recommendedName>
        <fullName evidence="3">SH3 domain protein</fullName>
    </recommendedName>
</protein>
<accession>N1W2N3</accession>
<evidence type="ECO:0008006" key="3">
    <source>
        <dbReference type="Google" id="ProtNLM"/>
    </source>
</evidence>
<keyword evidence="2" id="KW-1185">Reference proteome</keyword>
<reference evidence="1" key="1">
    <citation type="submission" date="2013-03" db="EMBL/GenBank/DDBJ databases">
        <authorList>
            <person name="Harkins D.M."/>
            <person name="Durkin A.S."/>
            <person name="Brinkac L.M."/>
            <person name="Haft D.H."/>
            <person name="Selengut J.D."/>
            <person name="Sanka R."/>
            <person name="DePew J."/>
            <person name="Purushe J."/>
            <person name="Hartskeerl R.A."/>
            <person name="Ahmed A."/>
            <person name="van der Linden H."/>
            <person name="Goris M.G.A."/>
            <person name="Vinetz J.M."/>
            <person name="Sutton G.G."/>
            <person name="Nierman W.C."/>
            <person name="Fouts D.E."/>
        </authorList>
    </citation>
    <scope>NUCLEOTIDE SEQUENCE [LARGE SCALE GENOMIC DNA]</scope>
    <source>
        <strain evidence="1">LT 11-33</strain>
    </source>
</reference>
<evidence type="ECO:0000313" key="1">
    <source>
        <dbReference type="EMBL" id="EMY63535.1"/>
    </source>
</evidence>
<dbReference type="EMBL" id="AOGW02000001">
    <property type="protein sequence ID" value="EMY63535.1"/>
    <property type="molecule type" value="Genomic_DNA"/>
</dbReference>
<dbReference type="RefSeq" id="WP_002971504.1">
    <property type="nucleotide sequence ID" value="NZ_AOGW02000001.1"/>
</dbReference>
<proteinExistence type="predicted"/>